<dbReference type="STRING" id="1298598.JCM21714_3333"/>
<keyword evidence="2" id="KW-0489">Methyltransferase</keyword>
<sequence length="124" mass="13772">MEPKIEIIGLGGAGDINQLPLGIYRKLMNESITCYVRTMDHPVINTLQKEAILFESFDDIYEKHDQFEAVYQEIAKILVAKAKTNGNIVYAVPGHPMLAEQTVQLLLKNTEVKVEIIGGSKLSG</sequence>
<gene>
    <name evidence="2" type="ORF">JCM21714_3333</name>
</gene>
<dbReference type="Gene3D" id="3.40.1010.10">
    <property type="entry name" value="Cobalt-precorrin-4 Transmethylase, Domain 1"/>
    <property type="match status" value="1"/>
</dbReference>
<dbReference type="AlphaFoldDB" id="W4VM03"/>
<reference evidence="2 3" key="1">
    <citation type="journal article" date="2014" name="Genome Announc.">
        <title>Draft Genome Sequence of the Boron-Tolerant and Moderately Halotolerant Bacterium Gracilibacillus boraciitolerans JCM 21714T.</title>
        <authorList>
            <person name="Ahmed I."/>
            <person name="Oshima K."/>
            <person name="Suda W."/>
            <person name="Kitamura K."/>
            <person name="Iida T."/>
            <person name="Ohmori Y."/>
            <person name="Fujiwara T."/>
            <person name="Hattori M."/>
            <person name="Ohkuma M."/>
        </authorList>
    </citation>
    <scope>NUCLEOTIDE SEQUENCE [LARGE SCALE GENOMIC DNA]</scope>
    <source>
        <strain evidence="2 3">JCM 21714</strain>
    </source>
</reference>
<name>W4VM03_9BACI</name>
<dbReference type="eggNOG" id="COG3956">
    <property type="taxonomic scope" value="Bacteria"/>
</dbReference>
<dbReference type="GO" id="GO:0032259">
    <property type="term" value="P:methylation"/>
    <property type="evidence" value="ECO:0007669"/>
    <property type="project" value="UniProtKB-KW"/>
</dbReference>
<dbReference type="InterPro" id="IPR014777">
    <property type="entry name" value="4pyrrole_Mease_sub1"/>
</dbReference>
<dbReference type="Proteomes" id="UP000019102">
    <property type="component" value="Unassembled WGS sequence"/>
</dbReference>
<keyword evidence="3" id="KW-1185">Reference proteome</keyword>
<feature type="domain" description="Tetrapyrrole methylase" evidence="1">
    <location>
        <begin position="12"/>
        <end position="119"/>
    </location>
</feature>
<dbReference type="InterPro" id="IPR035996">
    <property type="entry name" value="4pyrrol_Methylase_sf"/>
</dbReference>
<evidence type="ECO:0000313" key="3">
    <source>
        <dbReference type="Proteomes" id="UP000019102"/>
    </source>
</evidence>
<evidence type="ECO:0000313" key="2">
    <source>
        <dbReference type="EMBL" id="GAE94196.1"/>
    </source>
</evidence>
<dbReference type="CDD" id="cd11723">
    <property type="entry name" value="YabN_N_like"/>
    <property type="match status" value="1"/>
</dbReference>
<dbReference type="InterPro" id="IPR000878">
    <property type="entry name" value="4pyrrol_Mease"/>
</dbReference>
<dbReference type="Pfam" id="PF00590">
    <property type="entry name" value="TP_methylase"/>
    <property type="match status" value="1"/>
</dbReference>
<accession>W4VM03</accession>
<dbReference type="EMBL" id="BAVS01000020">
    <property type="protein sequence ID" value="GAE94196.1"/>
    <property type="molecule type" value="Genomic_DNA"/>
</dbReference>
<dbReference type="GO" id="GO:0008168">
    <property type="term" value="F:methyltransferase activity"/>
    <property type="evidence" value="ECO:0007669"/>
    <property type="project" value="UniProtKB-KW"/>
</dbReference>
<organism evidence="2 3">
    <name type="scientific">Gracilibacillus boraciitolerans JCM 21714</name>
    <dbReference type="NCBI Taxonomy" id="1298598"/>
    <lineage>
        <taxon>Bacteria</taxon>
        <taxon>Bacillati</taxon>
        <taxon>Bacillota</taxon>
        <taxon>Bacilli</taxon>
        <taxon>Bacillales</taxon>
        <taxon>Bacillaceae</taxon>
        <taxon>Gracilibacillus</taxon>
    </lineage>
</organism>
<keyword evidence="2" id="KW-0808">Transferase</keyword>
<dbReference type="SUPFAM" id="SSF53790">
    <property type="entry name" value="Tetrapyrrole methylase"/>
    <property type="match status" value="1"/>
</dbReference>
<evidence type="ECO:0000259" key="1">
    <source>
        <dbReference type="Pfam" id="PF00590"/>
    </source>
</evidence>
<dbReference type="InterPro" id="IPR035013">
    <property type="entry name" value="YabN_N"/>
</dbReference>
<comment type="caution">
    <text evidence="2">The sequence shown here is derived from an EMBL/GenBank/DDBJ whole genome shotgun (WGS) entry which is preliminary data.</text>
</comment>
<proteinExistence type="predicted"/>
<protein>
    <submittedName>
        <fullName evidence="2">Possible tetrapyrrole methyltransferase domain</fullName>
    </submittedName>
</protein>